<dbReference type="Pfam" id="PF08241">
    <property type="entry name" value="Methyltransf_11"/>
    <property type="match status" value="1"/>
</dbReference>
<sequence length="222" mass="26310">MSLNIYQIFAPFMRRFRRRRFEMFRTTLHPHSQDRILDVGGYPDFWTRYEAVAGGIDCLNVHEVAWDSASFPKHGIRVLVGDGCALTAEDGAYDILFSNSVIEHVRTWEEQQAFAREARRVGKDLWIQTPAYECPIEPHYLGLYIHHLPKKWQRRLIRWVTLWGWVQRPTQEQIDSEIHTLRLISRKEMDILFPDCEILTERLLGIFPKSYIAVRKGRADRR</sequence>
<dbReference type="InterPro" id="IPR013216">
    <property type="entry name" value="Methyltransf_11"/>
</dbReference>
<dbReference type="EMBL" id="SOCA01000001">
    <property type="protein sequence ID" value="TDU81025.1"/>
    <property type="molecule type" value="Genomic_DNA"/>
</dbReference>
<evidence type="ECO:0000313" key="3">
    <source>
        <dbReference type="Proteomes" id="UP000295662"/>
    </source>
</evidence>
<dbReference type="GO" id="GO:0032259">
    <property type="term" value="P:methylation"/>
    <property type="evidence" value="ECO:0007669"/>
    <property type="project" value="UniProtKB-KW"/>
</dbReference>
<dbReference type="AlphaFoldDB" id="A0A4R7SQS2"/>
<reference evidence="2 3" key="1">
    <citation type="submission" date="2019-03" db="EMBL/GenBank/DDBJ databases">
        <title>Genomic Encyclopedia of Archaeal and Bacterial Type Strains, Phase II (KMG-II): from individual species to whole genera.</title>
        <authorList>
            <person name="Goeker M."/>
        </authorList>
    </citation>
    <scope>NUCLEOTIDE SEQUENCE [LARGE SCALE GENOMIC DNA]</scope>
    <source>
        <strain evidence="2 3">ATCC 25309</strain>
    </source>
</reference>
<proteinExistence type="predicted"/>
<keyword evidence="2" id="KW-0808">Transferase</keyword>
<dbReference type="Gene3D" id="3.40.50.150">
    <property type="entry name" value="Vaccinia Virus protein VP39"/>
    <property type="match status" value="1"/>
</dbReference>
<organism evidence="2 3">
    <name type="scientific">Prosthecobacter fusiformis</name>
    <dbReference type="NCBI Taxonomy" id="48464"/>
    <lineage>
        <taxon>Bacteria</taxon>
        <taxon>Pseudomonadati</taxon>
        <taxon>Verrucomicrobiota</taxon>
        <taxon>Verrucomicrobiia</taxon>
        <taxon>Verrucomicrobiales</taxon>
        <taxon>Verrucomicrobiaceae</taxon>
        <taxon>Prosthecobacter</taxon>
    </lineage>
</organism>
<keyword evidence="3" id="KW-1185">Reference proteome</keyword>
<name>A0A4R7SQS2_9BACT</name>
<dbReference type="GO" id="GO:0008757">
    <property type="term" value="F:S-adenosylmethionine-dependent methyltransferase activity"/>
    <property type="evidence" value="ECO:0007669"/>
    <property type="project" value="InterPro"/>
</dbReference>
<accession>A0A4R7SQS2</accession>
<dbReference type="InterPro" id="IPR029063">
    <property type="entry name" value="SAM-dependent_MTases_sf"/>
</dbReference>
<protein>
    <submittedName>
        <fullName evidence="2">Methyltransferase family protein</fullName>
    </submittedName>
</protein>
<dbReference type="CDD" id="cd02440">
    <property type="entry name" value="AdoMet_MTases"/>
    <property type="match status" value="1"/>
</dbReference>
<feature type="domain" description="Methyltransferase type 11" evidence="1">
    <location>
        <begin position="61"/>
        <end position="123"/>
    </location>
</feature>
<comment type="caution">
    <text evidence="2">The sequence shown here is derived from an EMBL/GenBank/DDBJ whole genome shotgun (WGS) entry which is preliminary data.</text>
</comment>
<dbReference type="OrthoDB" id="7260171at2"/>
<evidence type="ECO:0000259" key="1">
    <source>
        <dbReference type="Pfam" id="PF08241"/>
    </source>
</evidence>
<gene>
    <name evidence="2" type="ORF">EI77_00327</name>
</gene>
<keyword evidence="2" id="KW-0489">Methyltransferase</keyword>
<dbReference type="SUPFAM" id="SSF53335">
    <property type="entry name" value="S-adenosyl-L-methionine-dependent methyltransferases"/>
    <property type="match status" value="1"/>
</dbReference>
<dbReference type="Proteomes" id="UP000295662">
    <property type="component" value="Unassembled WGS sequence"/>
</dbReference>
<evidence type="ECO:0000313" key="2">
    <source>
        <dbReference type="EMBL" id="TDU81025.1"/>
    </source>
</evidence>